<reference evidence="2" key="1">
    <citation type="submission" date="2021-11" db="EMBL/GenBank/DDBJ databases">
        <title>Cultivation dependent microbiological survey of springs from the worlds oldest radium mine currently devoted to the extraction of radon-saturated water.</title>
        <authorList>
            <person name="Kapinusova G."/>
            <person name="Smrhova T."/>
            <person name="Strejcek M."/>
            <person name="Suman J."/>
            <person name="Jani K."/>
            <person name="Pajer P."/>
            <person name="Uhlik O."/>
        </authorList>
    </citation>
    <scope>NUCLEOTIDE SEQUENCE [LARGE SCALE GENOMIC DNA]</scope>
    <source>
        <strain evidence="2">J379</strain>
    </source>
</reference>
<name>A0ABY5PA60_9ACTN</name>
<keyword evidence="2" id="KW-1185">Reference proteome</keyword>
<proteinExistence type="predicted"/>
<organism evidence="1 2">
    <name type="scientific">Svornostia abyssi</name>
    <dbReference type="NCBI Taxonomy" id="2898438"/>
    <lineage>
        <taxon>Bacteria</taxon>
        <taxon>Bacillati</taxon>
        <taxon>Actinomycetota</taxon>
        <taxon>Thermoleophilia</taxon>
        <taxon>Solirubrobacterales</taxon>
        <taxon>Baekduiaceae</taxon>
        <taxon>Svornostia</taxon>
    </lineage>
</organism>
<evidence type="ECO:0000313" key="1">
    <source>
        <dbReference type="EMBL" id="UUY01605.1"/>
    </source>
</evidence>
<sequence length="79" mass="8504">MPEDSRRASVARAHIAALVFGWGIEPDRLTNVLTRGCWPGTTDGTQPAARGWVKRWGAEGPQLQAPGCQCAVRACLICN</sequence>
<dbReference type="RefSeq" id="WP_353862159.1">
    <property type="nucleotide sequence ID" value="NZ_CP088295.1"/>
</dbReference>
<protein>
    <submittedName>
        <fullName evidence="1">Uncharacterized protein</fullName>
    </submittedName>
</protein>
<gene>
    <name evidence="1" type="ORF">LRS13_12770</name>
</gene>
<evidence type="ECO:0000313" key="2">
    <source>
        <dbReference type="Proteomes" id="UP001058860"/>
    </source>
</evidence>
<dbReference type="Proteomes" id="UP001058860">
    <property type="component" value="Chromosome"/>
</dbReference>
<accession>A0ABY5PA60</accession>
<dbReference type="EMBL" id="CP088295">
    <property type="protein sequence ID" value="UUY01605.1"/>
    <property type="molecule type" value="Genomic_DNA"/>
</dbReference>